<proteinExistence type="predicted"/>
<accession>A0ABQ9X6W3</accession>
<dbReference type="EMBL" id="JARBJD010000199">
    <property type="protein sequence ID" value="KAK2947507.1"/>
    <property type="molecule type" value="Genomic_DNA"/>
</dbReference>
<evidence type="ECO:0000256" key="1">
    <source>
        <dbReference type="SAM" id="MobiDB-lite"/>
    </source>
</evidence>
<gene>
    <name evidence="2" type="ORF">BLNAU_17593</name>
</gene>
<feature type="compositionally biased region" description="Basic residues" evidence="1">
    <location>
        <begin position="24"/>
        <end position="36"/>
    </location>
</feature>
<dbReference type="Proteomes" id="UP001281761">
    <property type="component" value="Unassembled WGS sequence"/>
</dbReference>
<evidence type="ECO:0000313" key="3">
    <source>
        <dbReference type="Proteomes" id="UP001281761"/>
    </source>
</evidence>
<reference evidence="2 3" key="1">
    <citation type="journal article" date="2022" name="bioRxiv">
        <title>Genomics of Preaxostyla Flagellates Illuminates Evolutionary Transitions and the Path Towards Mitochondrial Loss.</title>
        <authorList>
            <person name="Novak L.V.F."/>
            <person name="Treitli S.C."/>
            <person name="Pyrih J."/>
            <person name="Halakuc P."/>
            <person name="Pipaliya S.V."/>
            <person name="Vacek V."/>
            <person name="Brzon O."/>
            <person name="Soukal P."/>
            <person name="Eme L."/>
            <person name="Dacks J.B."/>
            <person name="Karnkowska A."/>
            <person name="Elias M."/>
            <person name="Hampl V."/>
        </authorList>
    </citation>
    <scope>NUCLEOTIDE SEQUENCE [LARGE SCALE GENOMIC DNA]</scope>
    <source>
        <strain evidence="2">NAU3</strain>
        <tissue evidence="2">Gut</tissue>
    </source>
</reference>
<sequence>MQISNYSLVCTTDTRETTSGNLAQKRRARTQTRHPKRKQQLLLFDLRNHIGMLDLSVSPSTPAFTQIAHHKLPVTAESIHPSVALWNTDLKKCITSSSSFQSRAMSVLQRANSPSQNVFGSNSQLASYSHLSYISGLHWQPVGTASIIASKRGRRNDERNIAKTGGLGIGEGNDEGEMSFVGDEGNILVFAIKAGALRHVGQSYATSSNT</sequence>
<protein>
    <submittedName>
        <fullName evidence="2">Uncharacterized protein</fullName>
    </submittedName>
</protein>
<name>A0ABQ9X6W3_9EUKA</name>
<keyword evidence="3" id="KW-1185">Reference proteome</keyword>
<organism evidence="2 3">
    <name type="scientific">Blattamonas nauphoetae</name>
    <dbReference type="NCBI Taxonomy" id="2049346"/>
    <lineage>
        <taxon>Eukaryota</taxon>
        <taxon>Metamonada</taxon>
        <taxon>Preaxostyla</taxon>
        <taxon>Oxymonadida</taxon>
        <taxon>Blattamonas</taxon>
    </lineage>
</organism>
<comment type="caution">
    <text evidence="2">The sequence shown here is derived from an EMBL/GenBank/DDBJ whole genome shotgun (WGS) entry which is preliminary data.</text>
</comment>
<feature type="region of interest" description="Disordered" evidence="1">
    <location>
        <begin position="17"/>
        <end position="36"/>
    </location>
</feature>
<evidence type="ECO:0000313" key="2">
    <source>
        <dbReference type="EMBL" id="KAK2947507.1"/>
    </source>
</evidence>